<evidence type="ECO:0000313" key="10">
    <source>
        <dbReference type="Proteomes" id="UP000324646"/>
    </source>
</evidence>
<keyword evidence="4 7" id="KW-0808">Transferase</keyword>
<evidence type="ECO:0000313" key="9">
    <source>
        <dbReference type="EMBL" id="QEK11755.1"/>
    </source>
</evidence>
<dbReference type="Pfam" id="PF13636">
    <property type="entry name" value="Methyltranf_PUA"/>
    <property type="match status" value="1"/>
</dbReference>
<accession>A0A5C0SB04</accession>
<keyword evidence="10" id="KW-1185">Reference proteome</keyword>
<feature type="domain" description="SAM-dependent MTase RsmB/NOP-type" evidence="8">
    <location>
        <begin position="1"/>
        <end position="301"/>
    </location>
</feature>
<dbReference type="Pfam" id="PF17125">
    <property type="entry name" value="Methyltr_RsmF_N"/>
    <property type="match status" value="1"/>
</dbReference>
<dbReference type="GO" id="GO:0001510">
    <property type="term" value="P:RNA methylation"/>
    <property type="evidence" value="ECO:0007669"/>
    <property type="project" value="InterPro"/>
</dbReference>
<dbReference type="Proteomes" id="UP000324646">
    <property type="component" value="Chromosome"/>
</dbReference>
<evidence type="ECO:0000256" key="4">
    <source>
        <dbReference type="ARBA" id="ARBA00022679"/>
    </source>
</evidence>
<proteinExistence type="inferred from homology"/>
<dbReference type="InterPro" id="IPR031341">
    <property type="entry name" value="Methyltr_RsmF_N"/>
</dbReference>
<feature type="binding site" evidence="7">
    <location>
        <position position="178"/>
    </location>
    <ligand>
        <name>S-adenosyl-L-methionine</name>
        <dbReference type="ChEBI" id="CHEBI:59789"/>
    </ligand>
</feature>
<dbReference type="GO" id="GO:0006396">
    <property type="term" value="P:RNA processing"/>
    <property type="evidence" value="ECO:0007669"/>
    <property type="project" value="InterPro"/>
</dbReference>
<dbReference type="InterPro" id="IPR049560">
    <property type="entry name" value="MeTrfase_RsmB-F_NOP2_cat"/>
</dbReference>
<reference evidence="9 10" key="1">
    <citation type="submission" date="2019-07" db="EMBL/GenBank/DDBJ databases">
        <title>Complete genome of Crassaminicella thermophila SY095.</title>
        <authorList>
            <person name="Li X."/>
        </authorList>
    </citation>
    <scope>NUCLEOTIDE SEQUENCE [LARGE SCALE GENOMIC DNA]</scope>
    <source>
        <strain evidence="9 10">SY095</strain>
    </source>
</reference>
<dbReference type="GO" id="GO:0003723">
    <property type="term" value="F:RNA binding"/>
    <property type="evidence" value="ECO:0007669"/>
    <property type="project" value="UniProtKB-UniRule"/>
</dbReference>
<dbReference type="InterPro" id="IPR031340">
    <property type="entry name" value="RsmF_methylt_CI"/>
</dbReference>
<dbReference type="PANTHER" id="PTHR22807:SF30">
    <property type="entry name" value="28S RRNA (CYTOSINE(4447)-C(5))-METHYLTRANSFERASE-RELATED"/>
    <property type="match status" value="1"/>
</dbReference>
<keyword evidence="3 7" id="KW-0489">Methyltransferase</keyword>
<organism evidence="9 10">
    <name type="scientific">Crassaminicella thermophila</name>
    <dbReference type="NCBI Taxonomy" id="2599308"/>
    <lineage>
        <taxon>Bacteria</taxon>
        <taxon>Bacillati</taxon>
        <taxon>Bacillota</taxon>
        <taxon>Clostridia</taxon>
        <taxon>Eubacteriales</taxon>
        <taxon>Clostridiaceae</taxon>
        <taxon>Crassaminicella</taxon>
    </lineage>
</organism>
<dbReference type="PRINTS" id="PR02008">
    <property type="entry name" value="RCMTFAMILY"/>
</dbReference>
<evidence type="ECO:0000256" key="7">
    <source>
        <dbReference type="PROSITE-ProRule" id="PRU01023"/>
    </source>
</evidence>
<protein>
    <submittedName>
        <fullName evidence="9">NOL1/NOP2/sun family putative RNA methylase</fullName>
    </submittedName>
</protein>
<dbReference type="PROSITE" id="PS01153">
    <property type="entry name" value="NOL1_NOP2_SUN"/>
    <property type="match status" value="1"/>
</dbReference>
<dbReference type="GO" id="GO:0008173">
    <property type="term" value="F:RNA methyltransferase activity"/>
    <property type="evidence" value="ECO:0007669"/>
    <property type="project" value="InterPro"/>
</dbReference>
<dbReference type="PROSITE" id="PS51686">
    <property type="entry name" value="SAM_MT_RSMB_NOP"/>
    <property type="match status" value="1"/>
</dbReference>
<evidence type="ECO:0000256" key="2">
    <source>
        <dbReference type="ARBA" id="ARBA00022490"/>
    </source>
</evidence>
<dbReference type="CDD" id="cd02440">
    <property type="entry name" value="AdoMet_MTases"/>
    <property type="match status" value="1"/>
</dbReference>
<dbReference type="Gene3D" id="2.30.130.60">
    <property type="match status" value="1"/>
</dbReference>
<name>A0A5C0SB04_CRATE</name>
<dbReference type="InterPro" id="IPR018314">
    <property type="entry name" value="RsmB/NOL1/NOP2-like_CS"/>
</dbReference>
<evidence type="ECO:0000256" key="1">
    <source>
        <dbReference type="ARBA" id="ARBA00007494"/>
    </source>
</evidence>
<dbReference type="AlphaFoldDB" id="A0A5C0SB04"/>
<keyword evidence="5 7" id="KW-0949">S-adenosyl-L-methionine</keyword>
<evidence type="ECO:0000256" key="5">
    <source>
        <dbReference type="ARBA" id="ARBA00022691"/>
    </source>
</evidence>
<evidence type="ECO:0000256" key="6">
    <source>
        <dbReference type="ARBA" id="ARBA00022884"/>
    </source>
</evidence>
<comment type="similarity">
    <text evidence="1 7">Belongs to the class I-like SAM-binding methyltransferase superfamily. RsmB/NOP family.</text>
</comment>
<comment type="caution">
    <text evidence="7">Lacks conserved residue(s) required for the propagation of feature annotation.</text>
</comment>
<evidence type="ECO:0000259" key="8">
    <source>
        <dbReference type="PROSITE" id="PS51686"/>
    </source>
</evidence>
<dbReference type="InterPro" id="IPR029063">
    <property type="entry name" value="SAM-dependent_MTases_sf"/>
</dbReference>
<dbReference type="OrthoDB" id="9810297at2"/>
<dbReference type="CDD" id="cd21147">
    <property type="entry name" value="RsmF_methylt_CTD1"/>
    <property type="match status" value="1"/>
</dbReference>
<dbReference type="Pfam" id="PF01189">
    <property type="entry name" value="Methyltr_RsmB-F"/>
    <property type="match status" value="1"/>
</dbReference>
<dbReference type="Gene3D" id="3.30.70.1170">
    <property type="entry name" value="Sun protein, domain 3"/>
    <property type="match status" value="1"/>
</dbReference>
<gene>
    <name evidence="9" type="ORF">FQB35_04895</name>
</gene>
<dbReference type="InterPro" id="IPR001678">
    <property type="entry name" value="MeTrfase_RsmB-F_NOP2_dom"/>
</dbReference>
<dbReference type="SUPFAM" id="SSF53335">
    <property type="entry name" value="S-adenosyl-L-methionine-dependent methyltransferases"/>
    <property type="match status" value="1"/>
</dbReference>
<keyword evidence="2" id="KW-0963">Cytoplasm</keyword>
<dbReference type="PANTHER" id="PTHR22807">
    <property type="entry name" value="NOP2 YEAST -RELATED NOL1/NOP2/FMU SUN DOMAIN-CONTAINING"/>
    <property type="match status" value="1"/>
</dbReference>
<dbReference type="GO" id="GO:0008757">
    <property type="term" value="F:S-adenosylmethionine-dependent methyltransferase activity"/>
    <property type="evidence" value="ECO:0007669"/>
    <property type="project" value="InterPro"/>
</dbReference>
<feature type="binding site" evidence="7">
    <location>
        <position position="133"/>
    </location>
    <ligand>
        <name>S-adenosyl-L-methionine</name>
        <dbReference type="ChEBI" id="CHEBI:59789"/>
    </ligand>
</feature>
<keyword evidence="6 7" id="KW-0694">RNA-binding</keyword>
<feature type="active site" description="Nucleophile" evidence="7">
    <location>
        <position position="231"/>
    </location>
</feature>
<dbReference type="RefSeq" id="WP_148808910.1">
    <property type="nucleotide sequence ID" value="NZ_CP042243.1"/>
</dbReference>
<dbReference type="InterPro" id="IPR027391">
    <property type="entry name" value="Nol1_Nop2_Fmu_2"/>
</dbReference>
<dbReference type="Gene3D" id="3.40.50.150">
    <property type="entry name" value="Vaccinia Virus protein VP39"/>
    <property type="match status" value="1"/>
</dbReference>
<dbReference type="NCBIfam" id="TIGR00446">
    <property type="entry name" value="nop2p"/>
    <property type="match status" value="1"/>
</dbReference>
<dbReference type="KEGG" id="crs:FQB35_04895"/>
<sequence>MYLPEKFLDKMRELLKDEFELFLKSYDNIKFQGLRVNTLKISVEDFKKISPFKLRPIPWCKDGFYFEEGERPAKHPYYHAGLYYIQEPSAMTPAEVLNPQPGNRVLDLCAAPGGKSTQIAAALDGQGVLVTNDINMNRVKALIKNIELFGIKNAIVTNEKPEKIKKYFENYFDKILVDAPCSGEGMFRKDPSMVKSWEKHDATYYMPIQKAIMDNVDYMLRAGGNVLYSTCTFSPEENEEIIKEFIKDNSQFYIVDIPKNNGFSKGRPEWVNGEKELEGCIRLWPHKLEGEGHFLSLMKKEVKENEKSFHFEGKSNVKPSKEFYDFVKENLNTSIKGEFEVHNNNLYLVPEGLPMLKGLKVLRSGWFLGTFKKNRFEPSHAMAMGLNYKDVKRVINFNVGDKEVVKYLKGETLNIGGEKGWTLVCVDGFSLGWAKQTGNMLKNLYPPAWRWLD</sequence>
<dbReference type="InterPro" id="IPR023267">
    <property type="entry name" value="RCMT"/>
</dbReference>
<dbReference type="EMBL" id="CP042243">
    <property type="protein sequence ID" value="QEK11755.1"/>
    <property type="molecule type" value="Genomic_DNA"/>
</dbReference>
<dbReference type="InterPro" id="IPR011023">
    <property type="entry name" value="Nop2p"/>
</dbReference>
<feature type="binding site" evidence="7">
    <location>
        <begin position="109"/>
        <end position="115"/>
    </location>
    <ligand>
        <name>S-adenosyl-L-methionine</name>
        <dbReference type="ChEBI" id="CHEBI:59789"/>
    </ligand>
</feature>
<dbReference type="Pfam" id="PF17126">
    <property type="entry name" value="RsmF_methylt_CI"/>
    <property type="match status" value="1"/>
</dbReference>
<evidence type="ECO:0000256" key="3">
    <source>
        <dbReference type="ARBA" id="ARBA00022603"/>
    </source>
</evidence>